<evidence type="ECO:0000313" key="4">
    <source>
        <dbReference type="EMBL" id="RMX37272.1"/>
    </source>
</evidence>
<proteinExistence type="predicted"/>
<sequence length="277" mass="31013">MVSHLTLIISLVGLLYLCHFHVEANSRPFQKKSCWMCDAPRCDRCVTSQWTTWNQCSAPCGLNGYQSRNRVVHQPSSCGAGSCQNLIAKEWRPCNRWCQNGGTPARWGCQCPLNYIGDCCETAYLGWSKWGDWYPCSKTCGGLGVQKRMRVCVGLLPINSTTCDSVCPGSNIETRACNTHDCPVEYNSLGCFKDGTPHALPLLLKSFRNNIDWNDMTKIVRACAEIAKERGLPIFGIQFYGECWSGLDAENTYNKYGPSENCWNGVGKKGTYHVYKI</sequence>
<dbReference type="SMART" id="SM00209">
    <property type="entry name" value="TSP1"/>
    <property type="match status" value="2"/>
</dbReference>
<keyword evidence="5" id="KW-1185">Reference proteome</keyword>
<dbReference type="InterPro" id="IPR000884">
    <property type="entry name" value="TSP1_rpt"/>
</dbReference>
<dbReference type="InterPro" id="IPR052065">
    <property type="entry name" value="Compl_asym_regulator"/>
</dbReference>
<dbReference type="PANTHER" id="PTHR22906">
    <property type="entry name" value="PROPERDIN"/>
    <property type="match status" value="1"/>
</dbReference>
<keyword evidence="2" id="KW-1015">Disulfide bond</keyword>
<dbReference type="OrthoDB" id="5945005at2759"/>
<accession>A0A3M6T7C7</accession>
<protein>
    <recommendedName>
        <fullName evidence="6">EGF-like domain-containing protein</fullName>
    </recommendedName>
</protein>
<dbReference type="SUPFAM" id="SSF82895">
    <property type="entry name" value="TSP-1 type 1 repeat"/>
    <property type="match status" value="2"/>
</dbReference>
<keyword evidence="1" id="KW-0677">Repeat</keyword>
<reference evidence="4 5" key="1">
    <citation type="journal article" date="2018" name="Sci. Rep.">
        <title>Comparative analysis of the Pocillopora damicornis genome highlights role of immune system in coral evolution.</title>
        <authorList>
            <person name="Cunning R."/>
            <person name="Bay R.A."/>
            <person name="Gillette P."/>
            <person name="Baker A.C."/>
            <person name="Traylor-Knowles N."/>
        </authorList>
    </citation>
    <scope>NUCLEOTIDE SEQUENCE [LARGE SCALE GENOMIC DNA]</scope>
    <source>
        <strain evidence="4">RSMAS</strain>
        <tissue evidence="4">Whole animal</tissue>
    </source>
</reference>
<dbReference type="EMBL" id="RCHS01004165">
    <property type="protein sequence ID" value="RMX37272.1"/>
    <property type="molecule type" value="Genomic_DNA"/>
</dbReference>
<name>A0A3M6T7C7_POCDA</name>
<dbReference type="PROSITE" id="PS50092">
    <property type="entry name" value="TSP1"/>
    <property type="match status" value="2"/>
</dbReference>
<dbReference type="Gene3D" id="2.20.100.10">
    <property type="entry name" value="Thrombospondin type-1 (TSP1) repeat"/>
    <property type="match status" value="2"/>
</dbReference>
<dbReference type="Pfam" id="PF00090">
    <property type="entry name" value="TSP_1"/>
    <property type="match status" value="2"/>
</dbReference>
<organism evidence="4 5">
    <name type="scientific">Pocillopora damicornis</name>
    <name type="common">Cauliflower coral</name>
    <name type="synonym">Millepora damicornis</name>
    <dbReference type="NCBI Taxonomy" id="46731"/>
    <lineage>
        <taxon>Eukaryota</taxon>
        <taxon>Metazoa</taxon>
        <taxon>Cnidaria</taxon>
        <taxon>Anthozoa</taxon>
        <taxon>Hexacorallia</taxon>
        <taxon>Scleractinia</taxon>
        <taxon>Astrocoeniina</taxon>
        <taxon>Pocilloporidae</taxon>
        <taxon>Pocillopora</taxon>
    </lineage>
</organism>
<comment type="caution">
    <text evidence="4">The sequence shown here is derived from an EMBL/GenBank/DDBJ whole genome shotgun (WGS) entry which is preliminary data.</text>
</comment>
<evidence type="ECO:0008006" key="6">
    <source>
        <dbReference type="Google" id="ProtNLM"/>
    </source>
</evidence>
<dbReference type="InterPro" id="IPR036383">
    <property type="entry name" value="TSP1_rpt_sf"/>
</dbReference>
<dbReference type="Proteomes" id="UP000275408">
    <property type="component" value="Unassembled WGS sequence"/>
</dbReference>
<dbReference type="AlphaFoldDB" id="A0A3M6T7C7"/>
<feature type="signal peptide" evidence="3">
    <location>
        <begin position="1"/>
        <end position="26"/>
    </location>
</feature>
<keyword evidence="3" id="KW-0732">Signal</keyword>
<gene>
    <name evidence="4" type="ORF">pdam_00023098</name>
</gene>
<dbReference type="OMA" id="CCETAYL"/>
<evidence type="ECO:0000256" key="1">
    <source>
        <dbReference type="ARBA" id="ARBA00022737"/>
    </source>
</evidence>
<evidence type="ECO:0000256" key="3">
    <source>
        <dbReference type="SAM" id="SignalP"/>
    </source>
</evidence>
<evidence type="ECO:0000256" key="2">
    <source>
        <dbReference type="ARBA" id="ARBA00023157"/>
    </source>
</evidence>
<evidence type="ECO:0000313" key="5">
    <source>
        <dbReference type="Proteomes" id="UP000275408"/>
    </source>
</evidence>
<feature type="chain" id="PRO_5018129031" description="EGF-like domain-containing protein" evidence="3">
    <location>
        <begin position="27"/>
        <end position="277"/>
    </location>
</feature>